<dbReference type="Gene3D" id="3.40.30.10">
    <property type="entry name" value="Glutaredoxin"/>
    <property type="match status" value="1"/>
</dbReference>
<evidence type="ECO:0000313" key="4">
    <source>
        <dbReference type="EMBL" id="CAA6809870.1"/>
    </source>
</evidence>
<keyword evidence="1" id="KW-0676">Redox-active center</keyword>
<accession>A0A6S6T319</accession>
<feature type="transmembrane region" description="Helical" evidence="2">
    <location>
        <begin position="14"/>
        <end position="31"/>
    </location>
</feature>
<gene>
    <name evidence="4" type="ORF">HELGO_WM32332</name>
</gene>
<evidence type="ECO:0000256" key="1">
    <source>
        <dbReference type="ARBA" id="ARBA00023284"/>
    </source>
</evidence>
<dbReference type="PANTHER" id="PTHR42852:SF17">
    <property type="entry name" value="THIOREDOXIN-LIKE PROTEIN HI_1115"/>
    <property type="match status" value="1"/>
</dbReference>
<dbReference type="PANTHER" id="PTHR42852">
    <property type="entry name" value="THIOL:DISULFIDE INTERCHANGE PROTEIN DSBE"/>
    <property type="match status" value="1"/>
</dbReference>
<protein>
    <submittedName>
        <fullName evidence="4">Protein disulfide oxidoreductase</fullName>
    </submittedName>
</protein>
<evidence type="ECO:0000259" key="3">
    <source>
        <dbReference type="PROSITE" id="PS51352"/>
    </source>
</evidence>
<dbReference type="PROSITE" id="PS51352">
    <property type="entry name" value="THIOREDOXIN_2"/>
    <property type="match status" value="1"/>
</dbReference>
<dbReference type="AlphaFoldDB" id="A0A6S6T319"/>
<dbReference type="InterPro" id="IPR000866">
    <property type="entry name" value="AhpC/TSA"/>
</dbReference>
<dbReference type="GO" id="GO:0015036">
    <property type="term" value="F:disulfide oxidoreductase activity"/>
    <property type="evidence" value="ECO:0007669"/>
    <property type="project" value="UniProtKB-ARBA"/>
</dbReference>
<dbReference type="InterPro" id="IPR013766">
    <property type="entry name" value="Thioredoxin_domain"/>
</dbReference>
<dbReference type="InterPro" id="IPR050553">
    <property type="entry name" value="Thioredoxin_ResA/DsbE_sf"/>
</dbReference>
<dbReference type="SUPFAM" id="SSF52833">
    <property type="entry name" value="Thioredoxin-like"/>
    <property type="match status" value="1"/>
</dbReference>
<name>A0A6S6T319_9GAMM</name>
<proteinExistence type="predicted"/>
<reference evidence="4" key="1">
    <citation type="submission" date="2020-01" db="EMBL/GenBank/DDBJ databases">
        <authorList>
            <person name="Meier V. D."/>
            <person name="Meier V D."/>
        </authorList>
    </citation>
    <scope>NUCLEOTIDE SEQUENCE</scope>
    <source>
        <strain evidence="4">HLG_WM_MAG_09</strain>
    </source>
</reference>
<organism evidence="4">
    <name type="scientific">uncultured Thiotrichaceae bacterium</name>
    <dbReference type="NCBI Taxonomy" id="298394"/>
    <lineage>
        <taxon>Bacteria</taxon>
        <taxon>Pseudomonadati</taxon>
        <taxon>Pseudomonadota</taxon>
        <taxon>Gammaproteobacteria</taxon>
        <taxon>Thiotrichales</taxon>
        <taxon>Thiotrichaceae</taxon>
        <taxon>environmental samples</taxon>
    </lineage>
</organism>
<feature type="domain" description="Thioredoxin" evidence="3">
    <location>
        <begin position="38"/>
        <end position="175"/>
    </location>
</feature>
<evidence type="ECO:0000256" key="2">
    <source>
        <dbReference type="SAM" id="Phobius"/>
    </source>
</evidence>
<keyword evidence="2" id="KW-0812">Transmembrane</keyword>
<sequence>MSTQVRTIKKKRRWLVWLFELLIIVAIVFSIRHYQQRTLVSGLAPAFDEVTLQGEQISLDNYAGKPVMVHFWASWCGTCEFEQDSISALDKEWPVVTVAYSSGEAEEVRRYMERKGIESWTTIVDNGGELAQEYGVIAVPTSYVLDKAGEIRFHEVGLSSGWGLRLRMWFTDKFF</sequence>
<keyword evidence="2" id="KW-1133">Transmembrane helix</keyword>
<keyword evidence="2" id="KW-0472">Membrane</keyword>
<dbReference type="EMBL" id="CACVAT010000141">
    <property type="protein sequence ID" value="CAA6809870.1"/>
    <property type="molecule type" value="Genomic_DNA"/>
</dbReference>
<dbReference type="InterPro" id="IPR017937">
    <property type="entry name" value="Thioredoxin_CS"/>
</dbReference>
<dbReference type="Pfam" id="PF00578">
    <property type="entry name" value="AhpC-TSA"/>
    <property type="match status" value="1"/>
</dbReference>
<dbReference type="GO" id="GO:0016209">
    <property type="term" value="F:antioxidant activity"/>
    <property type="evidence" value="ECO:0007669"/>
    <property type="project" value="InterPro"/>
</dbReference>
<dbReference type="PROSITE" id="PS00194">
    <property type="entry name" value="THIOREDOXIN_1"/>
    <property type="match status" value="1"/>
</dbReference>
<dbReference type="InterPro" id="IPR036249">
    <property type="entry name" value="Thioredoxin-like_sf"/>
</dbReference>
<dbReference type="CDD" id="cd03011">
    <property type="entry name" value="TlpA_like_ScsD_MtbDsbE"/>
    <property type="match status" value="1"/>
</dbReference>